<dbReference type="AlphaFoldDB" id="X0UXL3"/>
<organism evidence="2">
    <name type="scientific">marine sediment metagenome</name>
    <dbReference type="NCBI Taxonomy" id="412755"/>
    <lineage>
        <taxon>unclassified sequences</taxon>
        <taxon>metagenomes</taxon>
        <taxon>ecological metagenomes</taxon>
    </lineage>
</organism>
<comment type="caution">
    <text evidence="2">The sequence shown here is derived from an EMBL/GenBank/DDBJ whole genome shotgun (WGS) entry which is preliminary data.</text>
</comment>
<dbReference type="EMBL" id="BARS01021560">
    <property type="protein sequence ID" value="GAG05033.1"/>
    <property type="molecule type" value="Genomic_DNA"/>
</dbReference>
<accession>X0UXL3</accession>
<dbReference type="Pfam" id="PF04542">
    <property type="entry name" value="Sigma70_r2"/>
    <property type="match status" value="1"/>
</dbReference>
<evidence type="ECO:0000313" key="2">
    <source>
        <dbReference type="EMBL" id="GAG05033.1"/>
    </source>
</evidence>
<name>X0UXL3_9ZZZZ</name>
<proteinExistence type="predicted"/>
<dbReference type="InterPro" id="IPR014284">
    <property type="entry name" value="RNA_pol_sigma-70_dom"/>
</dbReference>
<dbReference type="InterPro" id="IPR007627">
    <property type="entry name" value="RNA_pol_sigma70_r2"/>
</dbReference>
<evidence type="ECO:0000259" key="1">
    <source>
        <dbReference type="Pfam" id="PF04542"/>
    </source>
</evidence>
<sequence length="211" mass="24260">MAKPHLIGNKEEIAKGIKLIDTLFREKIVWIIRKIAPSANLDDLFDIYQKVLLGIYRNAQEGKYNPDTKTLKAFIYKIASNKANDWLRRKFAKKRKRDTDQDVLIDSVAETIKDSNIHEAWQCAQQNEQGAIILETITNLVPKLKPRQRQVAEIIKEYFPKILGISDIKELILQIYNDDVTTPIVKSARREVLKKVEGSLKRTGYGELIDG</sequence>
<dbReference type="GO" id="GO:0003700">
    <property type="term" value="F:DNA-binding transcription factor activity"/>
    <property type="evidence" value="ECO:0007669"/>
    <property type="project" value="InterPro"/>
</dbReference>
<dbReference type="GO" id="GO:0006352">
    <property type="term" value="P:DNA-templated transcription initiation"/>
    <property type="evidence" value="ECO:0007669"/>
    <property type="project" value="InterPro"/>
</dbReference>
<dbReference type="Gene3D" id="1.10.1740.10">
    <property type="match status" value="1"/>
</dbReference>
<gene>
    <name evidence="2" type="ORF">S01H1_34614</name>
</gene>
<dbReference type="SUPFAM" id="SSF88946">
    <property type="entry name" value="Sigma2 domain of RNA polymerase sigma factors"/>
    <property type="match status" value="1"/>
</dbReference>
<dbReference type="NCBIfam" id="TIGR02937">
    <property type="entry name" value="sigma70-ECF"/>
    <property type="match status" value="1"/>
</dbReference>
<dbReference type="InterPro" id="IPR013325">
    <property type="entry name" value="RNA_pol_sigma_r2"/>
</dbReference>
<reference evidence="2" key="1">
    <citation type="journal article" date="2014" name="Front. Microbiol.">
        <title>High frequency of phylogenetically diverse reductive dehalogenase-homologous genes in deep subseafloor sedimentary metagenomes.</title>
        <authorList>
            <person name="Kawai M."/>
            <person name="Futagami T."/>
            <person name="Toyoda A."/>
            <person name="Takaki Y."/>
            <person name="Nishi S."/>
            <person name="Hori S."/>
            <person name="Arai W."/>
            <person name="Tsubouchi T."/>
            <person name="Morono Y."/>
            <person name="Uchiyama I."/>
            <person name="Ito T."/>
            <person name="Fujiyama A."/>
            <person name="Inagaki F."/>
            <person name="Takami H."/>
        </authorList>
    </citation>
    <scope>NUCLEOTIDE SEQUENCE</scope>
    <source>
        <strain evidence="2">Expedition CK06-06</strain>
    </source>
</reference>
<protein>
    <recommendedName>
        <fullName evidence="1">RNA polymerase sigma-70 region 2 domain-containing protein</fullName>
    </recommendedName>
</protein>
<feature type="domain" description="RNA polymerase sigma-70 region 2" evidence="1">
    <location>
        <begin position="27"/>
        <end position="90"/>
    </location>
</feature>